<reference evidence="1 2" key="1">
    <citation type="journal article" date="2019" name="Commun. Biol.">
        <title>The bagworm genome reveals a unique fibroin gene that provides high tensile strength.</title>
        <authorList>
            <person name="Kono N."/>
            <person name="Nakamura H."/>
            <person name="Ohtoshi R."/>
            <person name="Tomita M."/>
            <person name="Numata K."/>
            <person name="Arakawa K."/>
        </authorList>
    </citation>
    <scope>NUCLEOTIDE SEQUENCE [LARGE SCALE GENOMIC DNA]</scope>
</reference>
<sequence length="91" mass="10134">MSLREDVCPMTRGHRRGLRVSSRRILFGSNQERDDNIQGSVLVNLGTLSSEANASSTKLGDLRSIINLRTCRVVSIIKCGTSPLRNERLIH</sequence>
<dbReference type="AlphaFoldDB" id="A0A4C1ZSB5"/>
<dbReference type="Proteomes" id="UP000299102">
    <property type="component" value="Unassembled WGS sequence"/>
</dbReference>
<evidence type="ECO:0000313" key="2">
    <source>
        <dbReference type="Proteomes" id="UP000299102"/>
    </source>
</evidence>
<dbReference type="EMBL" id="BGZK01002008">
    <property type="protein sequence ID" value="GBP89557.1"/>
    <property type="molecule type" value="Genomic_DNA"/>
</dbReference>
<protein>
    <submittedName>
        <fullName evidence="1">Uncharacterized protein</fullName>
    </submittedName>
</protein>
<organism evidence="1 2">
    <name type="scientific">Eumeta variegata</name>
    <name type="common">Bagworm moth</name>
    <name type="synonym">Eumeta japonica</name>
    <dbReference type="NCBI Taxonomy" id="151549"/>
    <lineage>
        <taxon>Eukaryota</taxon>
        <taxon>Metazoa</taxon>
        <taxon>Ecdysozoa</taxon>
        <taxon>Arthropoda</taxon>
        <taxon>Hexapoda</taxon>
        <taxon>Insecta</taxon>
        <taxon>Pterygota</taxon>
        <taxon>Neoptera</taxon>
        <taxon>Endopterygota</taxon>
        <taxon>Lepidoptera</taxon>
        <taxon>Glossata</taxon>
        <taxon>Ditrysia</taxon>
        <taxon>Tineoidea</taxon>
        <taxon>Psychidae</taxon>
        <taxon>Oiketicinae</taxon>
        <taxon>Eumeta</taxon>
    </lineage>
</organism>
<keyword evidence="2" id="KW-1185">Reference proteome</keyword>
<evidence type="ECO:0000313" key="1">
    <source>
        <dbReference type="EMBL" id="GBP89557.1"/>
    </source>
</evidence>
<accession>A0A4C1ZSB5</accession>
<name>A0A4C1ZSB5_EUMVA</name>
<comment type="caution">
    <text evidence="1">The sequence shown here is derived from an EMBL/GenBank/DDBJ whole genome shotgun (WGS) entry which is preliminary data.</text>
</comment>
<proteinExistence type="predicted"/>
<gene>
    <name evidence="1" type="ORF">EVAR_58217_1</name>
</gene>